<dbReference type="EMBL" id="JANPWB010000011">
    <property type="protein sequence ID" value="KAJ1128200.1"/>
    <property type="molecule type" value="Genomic_DNA"/>
</dbReference>
<protein>
    <submittedName>
        <fullName evidence="2">Uncharacterized protein</fullName>
    </submittedName>
</protein>
<feature type="region of interest" description="Disordered" evidence="1">
    <location>
        <begin position="112"/>
        <end position="131"/>
    </location>
</feature>
<evidence type="ECO:0000313" key="2">
    <source>
        <dbReference type="EMBL" id="KAJ1128200.1"/>
    </source>
</evidence>
<gene>
    <name evidence="2" type="ORF">NDU88_006579</name>
</gene>
<comment type="caution">
    <text evidence="2">The sequence shown here is derived from an EMBL/GenBank/DDBJ whole genome shotgun (WGS) entry which is preliminary data.</text>
</comment>
<proteinExistence type="predicted"/>
<keyword evidence="3" id="KW-1185">Reference proteome</keyword>
<dbReference type="AlphaFoldDB" id="A0AAV7PM97"/>
<dbReference type="Proteomes" id="UP001066276">
    <property type="component" value="Chromosome 7"/>
</dbReference>
<feature type="compositionally biased region" description="Basic and acidic residues" evidence="1">
    <location>
        <begin position="120"/>
        <end position="131"/>
    </location>
</feature>
<reference evidence="2" key="1">
    <citation type="journal article" date="2022" name="bioRxiv">
        <title>Sequencing and chromosome-scale assembly of the giantPleurodeles waltlgenome.</title>
        <authorList>
            <person name="Brown T."/>
            <person name="Elewa A."/>
            <person name="Iarovenko S."/>
            <person name="Subramanian E."/>
            <person name="Araus A.J."/>
            <person name="Petzold A."/>
            <person name="Susuki M."/>
            <person name="Suzuki K.-i.T."/>
            <person name="Hayashi T."/>
            <person name="Toyoda A."/>
            <person name="Oliveira C."/>
            <person name="Osipova E."/>
            <person name="Leigh N.D."/>
            <person name="Simon A."/>
            <person name="Yun M.H."/>
        </authorList>
    </citation>
    <scope>NUCLEOTIDE SEQUENCE</scope>
    <source>
        <strain evidence="2">20211129_DDA</strain>
        <tissue evidence="2">Liver</tissue>
    </source>
</reference>
<organism evidence="2 3">
    <name type="scientific">Pleurodeles waltl</name>
    <name type="common">Iberian ribbed newt</name>
    <dbReference type="NCBI Taxonomy" id="8319"/>
    <lineage>
        <taxon>Eukaryota</taxon>
        <taxon>Metazoa</taxon>
        <taxon>Chordata</taxon>
        <taxon>Craniata</taxon>
        <taxon>Vertebrata</taxon>
        <taxon>Euteleostomi</taxon>
        <taxon>Amphibia</taxon>
        <taxon>Batrachia</taxon>
        <taxon>Caudata</taxon>
        <taxon>Salamandroidea</taxon>
        <taxon>Salamandridae</taxon>
        <taxon>Pleurodelinae</taxon>
        <taxon>Pleurodeles</taxon>
    </lineage>
</organism>
<evidence type="ECO:0000256" key="1">
    <source>
        <dbReference type="SAM" id="MobiDB-lite"/>
    </source>
</evidence>
<feature type="region of interest" description="Disordered" evidence="1">
    <location>
        <begin position="1"/>
        <end position="32"/>
    </location>
</feature>
<evidence type="ECO:0000313" key="3">
    <source>
        <dbReference type="Proteomes" id="UP001066276"/>
    </source>
</evidence>
<accession>A0AAV7PM97</accession>
<sequence>MPALHAALNRAPRKPQKQIYARGASGTGGEGRGLPCCGAGPKGCLAPLRLRPGSDSGPRRLEADAHPAAYSLAAERVRVCAIAPVVDLCPYWAAPTQRREAEERILTAQLRAPSARVNRKAADSKHQKASS</sequence>
<name>A0AAV7PM97_PLEWA</name>